<dbReference type="InterPro" id="IPR040902">
    <property type="entry name" value="AHJR-like"/>
</dbReference>
<reference evidence="2 3" key="1">
    <citation type="submission" date="2019-08" db="EMBL/GenBank/DDBJ databases">
        <title>Deep-cultivation of Planctomycetes and their phenomic and genomic characterization uncovers novel biology.</title>
        <authorList>
            <person name="Wiegand S."/>
            <person name="Jogler M."/>
            <person name="Boedeker C."/>
            <person name="Pinto D."/>
            <person name="Vollmers J."/>
            <person name="Rivas-Marin E."/>
            <person name="Kohn T."/>
            <person name="Peeters S.H."/>
            <person name="Heuer A."/>
            <person name="Rast P."/>
            <person name="Oberbeckmann S."/>
            <person name="Bunk B."/>
            <person name="Jeske O."/>
            <person name="Meyerdierks A."/>
            <person name="Storesund J.E."/>
            <person name="Kallscheuer N."/>
            <person name="Luecker S."/>
            <person name="Lage O.M."/>
            <person name="Pohl T."/>
            <person name="Merkel B.J."/>
            <person name="Hornburger P."/>
            <person name="Mueller R.-W."/>
            <person name="Bruemmer F."/>
            <person name="Labrenz M."/>
            <person name="Spormann A.M."/>
            <person name="Op den Camp H."/>
            <person name="Overmann J."/>
            <person name="Amann R."/>
            <person name="Jetten M.S.M."/>
            <person name="Mascher T."/>
            <person name="Medema M.H."/>
            <person name="Devos D.P."/>
            <person name="Kaster A.-K."/>
            <person name="Ovreas L."/>
            <person name="Rohde M."/>
            <person name="Galperin M.Y."/>
            <person name="Jogler C."/>
        </authorList>
    </citation>
    <scope>NUCLEOTIDE SEQUENCE [LARGE SCALE GENOMIC DNA]</scope>
    <source>
        <strain evidence="2 3">OJF2</strain>
    </source>
</reference>
<evidence type="ECO:0000259" key="1">
    <source>
        <dbReference type="Pfam" id="PF18743"/>
    </source>
</evidence>
<proteinExistence type="predicted"/>
<name>A0A5B9W2U9_9BACT</name>
<evidence type="ECO:0000313" key="2">
    <source>
        <dbReference type="EMBL" id="QEH34936.1"/>
    </source>
</evidence>
<protein>
    <recommendedName>
        <fullName evidence="1">REase AHJR-like domain-containing protein</fullName>
    </recommendedName>
</protein>
<dbReference type="EMBL" id="CP042997">
    <property type="protein sequence ID" value="QEH34936.1"/>
    <property type="molecule type" value="Genomic_DNA"/>
</dbReference>
<accession>A0A5B9W2U9</accession>
<dbReference type="Proteomes" id="UP000324233">
    <property type="component" value="Chromosome"/>
</dbReference>
<dbReference type="OrthoDB" id="514738at2"/>
<dbReference type="RefSeq" id="WP_148594796.1">
    <property type="nucleotide sequence ID" value="NZ_CP042997.1"/>
</dbReference>
<gene>
    <name evidence="2" type="ORF">OJF2_34810</name>
</gene>
<keyword evidence="3" id="KW-1185">Reference proteome</keyword>
<dbReference type="AlphaFoldDB" id="A0A5B9W2U9"/>
<dbReference type="Pfam" id="PF18743">
    <property type="entry name" value="AHJR-like"/>
    <property type="match status" value="1"/>
</dbReference>
<evidence type="ECO:0000313" key="3">
    <source>
        <dbReference type="Proteomes" id="UP000324233"/>
    </source>
</evidence>
<dbReference type="KEGG" id="agv:OJF2_34810"/>
<sequence length="219" mass="24319">MDQESLAKIARRYRDEGYEVVVAPRPEQLPPFLAGFRVDIMATRGSEGVVIEVKLNRMDLARDADITRLAEIVHSEPGWKLDLVVLESETQIEKATQDAAEPSDDQLFQILRTADELADKGHAPFACVIAWSGLEAAMRRPRGDVEVHGRATPSEMMRALYSNGVLSREQFEQLRESYKVRSQVVHGLVPGEVAPDLVRHITATARYLVKSEGAALSLA</sequence>
<feature type="domain" description="REase AHJR-like" evidence="1">
    <location>
        <begin position="2"/>
        <end position="116"/>
    </location>
</feature>
<organism evidence="2 3">
    <name type="scientific">Aquisphaera giovannonii</name>
    <dbReference type="NCBI Taxonomy" id="406548"/>
    <lineage>
        <taxon>Bacteria</taxon>
        <taxon>Pseudomonadati</taxon>
        <taxon>Planctomycetota</taxon>
        <taxon>Planctomycetia</taxon>
        <taxon>Isosphaerales</taxon>
        <taxon>Isosphaeraceae</taxon>
        <taxon>Aquisphaera</taxon>
    </lineage>
</organism>